<dbReference type="Proteomes" id="UP000308181">
    <property type="component" value="Unassembled WGS sequence"/>
</dbReference>
<organism evidence="5 6">
    <name type="scientific">Pedobacter cryophilus</name>
    <dbReference type="NCBI Taxonomy" id="2571271"/>
    <lineage>
        <taxon>Bacteria</taxon>
        <taxon>Pseudomonadati</taxon>
        <taxon>Bacteroidota</taxon>
        <taxon>Sphingobacteriia</taxon>
        <taxon>Sphingobacteriales</taxon>
        <taxon>Sphingobacteriaceae</taxon>
        <taxon>Pedobacter</taxon>
    </lineage>
</organism>
<gene>
    <name evidence="5" type="ORF">FA046_06425</name>
</gene>
<dbReference type="EMBL" id="SWBP01000002">
    <property type="protein sequence ID" value="TKB98749.1"/>
    <property type="molecule type" value="Genomic_DNA"/>
</dbReference>
<protein>
    <recommendedName>
        <fullName evidence="7">SdiA-regulated family protein</fullName>
    </recommendedName>
</protein>
<proteinExistence type="inferred from homology"/>
<keyword evidence="6" id="KW-1185">Reference proteome</keyword>
<comment type="subcellular location">
    <subcellularLocation>
        <location evidence="1">Cell membrane</location>
    </subcellularLocation>
</comment>
<dbReference type="RefSeq" id="WP_136825563.1">
    <property type="nucleotide sequence ID" value="NZ_SWBP01000002.1"/>
</dbReference>
<name>A0A4U1C3R3_9SPHI</name>
<dbReference type="GO" id="GO:0005886">
    <property type="term" value="C:plasma membrane"/>
    <property type="evidence" value="ECO:0007669"/>
    <property type="project" value="UniProtKB-SubCell"/>
</dbReference>
<dbReference type="Gene3D" id="2.120.10.30">
    <property type="entry name" value="TolB, C-terminal domain"/>
    <property type="match status" value="1"/>
</dbReference>
<evidence type="ECO:0008006" key="7">
    <source>
        <dbReference type="Google" id="ProtNLM"/>
    </source>
</evidence>
<dbReference type="InterPro" id="IPR009722">
    <property type="entry name" value="YjiK/CarP"/>
</dbReference>
<dbReference type="Pfam" id="PF06977">
    <property type="entry name" value="SdiA-regulated"/>
    <property type="match status" value="1"/>
</dbReference>
<keyword evidence="4" id="KW-0472">Membrane</keyword>
<evidence type="ECO:0000256" key="4">
    <source>
        <dbReference type="ARBA" id="ARBA00023136"/>
    </source>
</evidence>
<evidence type="ECO:0000256" key="2">
    <source>
        <dbReference type="ARBA" id="ARBA00009852"/>
    </source>
</evidence>
<dbReference type="InterPro" id="IPR011042">
    <property type="entry name" value="6-blade_b-propeller_TolB-like"/>
</dbReference>
<dbReference type="OrthoDB" id="5292493at2"/>
<evidence type="ECO:0000256" key="3">
    <source>
        <dbReference type="ARBA" id="ARBA00022475"/>
    </source>
</evidence>
<dbReference type="InterPro" id="IPR011044">
    <property type="entry name" value="Quino_amine_DH_bsu"/>
</dbReference>
<comment type="caution">
    <text evidence="5">The sequence shown here is derived from an EMBL/GenBank/DDBJ whole genome shotgun (WGS) entry which is preliminary data.</text>
</comment>
<comment type="similarity">
    <text evidence="2">Belongs to the YjiK family.</text>
</comment>
<reference evidence="5 6" key="1">
    <citation type="submission" date="2019-04" db="EMBL/GenBank/DDBJ databases">
        <title>Pedobacter sp. AR-3-17 sp. nov., isolated from Arctic soil.</title>
        <authorList>
            <person name="Dahal R.H."/>
            <person name="Kim D.-U."/>
        </authorList>
    </citation>
    <scope>NUCLEOTIDE SEQUENCE [LARGE SCALE GENOMIC DNA]</scope>
    <source>
        <strain evidence="5 6">AR-3-17</strain>
    </source>
</reference>
<keyword evidence="3" id="KW-1003">Cell membrane</keyword>
<dbReference type="SUPFAM" id="SSF50969">
    <property type="entry name" value="YVTN repeat-like/Quinoprotein amine dehydrogenase"/>
    <property type="match status" value="1"/>
</dbReference>
<sequence>MNKLLTFMILCCFFSSCSNNNKKNKESKSLKTEKILPQNYEVYQLPKELNEISGITFINDSLIAAIEDENGIVYFYDLLKKEIVKTIEFSTPDDFEDLVKVGNDIYVVRADGTIFKIENFTDKKPVISQFKTQLSTENNIESLAFDSRNNTLLLAVKDKNIVKDKETKGIYSFSLATKKLNTTPTYQIKLDAIEAQFKGDAIEESSKKFLKIIGNQNLNEIIRPSAMAFHPVSHDLYVLSAINQIIVVISKDNVLKKVIPFKGKEFIQPEGIAFNAKGELYISNEGKNKAGNIIKITGIDTN</sequence>
<dbReference type="PROSITE" id="PS51257">
    <property type="entry name" value="PROKAR_LIPOPROTEIN"/>
    <property type="match status" value="1"/>
</dbReference>
<evidence type="ECO:0000256" key="1">
    <source>
        <dbReference type="ARBA" id="ARBA00004236"/>
    </source>
</evidence>
<accession>A0A4U1C3R3</accession>
<evidence type="ECO:0000313" key="5">
    <source>
        <dbReference type="EMBL" id="TKB98749.1"/>
    </source>
</evidence>
<evidence type="ECO:0000313" key="6">
    <source>
        <dbReference type="Proteomes" id="UP000308181"/>
    </source>
</evidence>
<dbReference type="AlphaFoldDB" id="A0A4U1C3R3"/>